<name>A0A8X6K9Z2_9ARAC</name>
<evidence type="ECO:0000256" key="1">
    <source>
        <dbReference type="SAM" id="MobiDB-lite"/>
    </source>
</evidence>
<reference evidence="2" key="1">
    <citation type="submission" date="2020-08" db="EMBL/GenBank/DDBJ databases">
        <title>Multicomponent nature underlies the extraordinary mechanical properties of spider dragline silk.</title>
        <authorList>
            <person name="Kono N."/>
            <person name="Nakamura H."/>
            <person name="Mori M."/>
            <person name="Yoshida Y."/>
            <person name="Ohtoshi R."/>
            <person name="Malay A.D."/>
            <person name="Moran D.A.P."/>
            <person name="Tomita M."/>
            <person name="Numata K."/>
            <person name="Arakawa K."/>
        </authorList>
    </citation>
    <scope>NUCLEOTIDE SEQUENCE</scope>
</reference>
<sequence>MYSIARNASSASNQNQTKTIKNETDNKEAINAIPEIIIANWDIPSPPRNPEKFSAFFLNFLSEMKNLKAVDSTWQTKLTVFAQRSSAPHLPA</sequence>
<accession>A0A8X6K9Z2</accession>
<keyword evidence="3" id="KW-1185">Reference proteome</keyword>
<dbReference type="EMBL" id="BMAV01024571">
    <property type="protein sequence ID" value="GFS34219.1"/>
    <property type="molecule type" value="Genomic_DNA"/>
</dbReference>
<evidence type="ECO:0000313" key="3">
    <source>
        <dbReference type="Proteomes" id="UP000886998"/>
    </source>
</evidence>
<feature type="region of interest" description="Disordered" evidence="1">
    <location>
        <begin position="1"/>
        <end position="26"/>
    </location>
</feature>
<protein>
    <submittedName>
        <fullName evidence="2">Uncharacterized protein</fullName>
    </submittedName>
</protein>
<proteinExistence type="predicted"/>
<gene>
    <name evidence="2" type="ORF">TNIN_494471</name>
</gene>
<organism evidence="2 3">
    <name type="scientific">Trichonephila inaurata madagascariensis</name>
    <dbReference type="NCBI Taxonomy" id="2747483"/>
    <lineage>
        <taxon>Eukaryota</taxon>
        <taxon>Metazoa</taxon>
        <taxon>Ecdysozoa</taxon>
        <taxon>Arthropoda</taxon>
        <taxon>Chelicerata</taxon>
        <taxon>Arachnida</taxon>
        <taxon>Araneae</taxon>
        <taxon>Araneomorphae</taxon>
        <taxon>Entelegynae</taxon>
        <taxon>Araneoidea</taxon>
        <taxon>Nephilidae</taxon>
        <taxon>Trichonephila</taxon>
        <taxon>Trichonephila inaurata</taxon>
    </lineage>
</organism>
<dbReference type="AlphaFoldDB" id="A0A8X6K9Z2"/>
<dbReference type="Proteomes" id="UP000886998">
    <property type="component" value="Unassembled WGS sequence"/>
</dbReference>
<comment type="caution">
    <text evidence="2">The sequence shown here is derived from an EMBL/GenBank/DDBJ whole genome shotgun (WGS) entry which is preliminary data.</text>
</comment>
<evidence type="ECO:0000313" key="2">
    <source>
        <dbReference type="EMBL" id="GFS34219.1"/>
    </source>
</evidence>
<feature type="compositionally biased region" description="Polar residues" evidence="1">
    <location>
        <begin position="1"/>
        <end position="19"/>
    </location>
</feature>